<dbReference type="PANTHER" id="PTHR36836:SF1">
    <property type="entry name" value="COLANIC ACID BIOSYNTHESIS PROTEIN WCAK"/>
    <property type="match status" value="1"/>
</dbReference>
<evidence type="ECO:0000259" key="1">
    <source>
        <dbReference type="Pfam" id="PF04230"/>
    </source>
</evidence>
<evidence type="ECO:0000313" key="3">
    <source>
        <dbReference type="Proteomes" id="UP001165492"/>
    </source>
</evidence>
<dbReference type="Proteomes" id="UP001165492">
    <property type="component" value="Unassembled WGS sequence"/>
</dbReference>
<dbReference type="GO" id="GO:0016740">
    <property type="term" value="F:transferase activity"/>
    <property type="evidence" value="ECO:0007669"/>
    <property type="project" value="UniProtKB-KW"/>
</dbReference>
<reference evidence="2" key="1">
    <citation type="submission" date="2021-11" db="EMBL/GenBank/DDBJ databases">
        <title>Description of a new species Pelosinus isolated from the bottom sediments of Lake Baikal.</title>
        <authorList>
            <person name="Zakharyuk A."/>
        </authorList>
    </citation>
    <scope>NUCLEOTIDE SEQUENCE</scope>
    <source>
        <strain evidence="2">Bkl1</strain>
    </source>
</reference>
<dbReference type="RefSeq" id="WP_229533651.1">
    <property type="nucleotide sequence ID" value="NZ_JAJHJB010000002.1"/>
</dbReference>
<name>A0ABS8HLU0_9FIRM</name>
<dbReference type="Pfam" id="PF04230">
    <property type="entry name" value="PS_pyruv_trans"/>
    <property type="match status" value="1"/>
</dbReference>
<proteinExistence type="predicted"/>
<organism evidence="2 3">
    <name type="scientific">Pelosinus baikalensis</name>
    <dbReference type="NCBI Taxonomy" id="2892015"/>
    <lineage>
        <taxon>Bacteria</taxon>
        <taxon>Bacillati</taxon>
        <taxon>Bacillota</taxon>
        <taxon>Negativicutes</taxon>
        <taxon>Selenomonadales</taxon>
        <taxon>Sporomusaceae</taxon>
        <taxon>Pelosinus</taxon>
    </lineage>
</organism>
<evidence type="ECO:0000313" key="2">
    <source>
        <dbReference type="EMBL" id="MCC5464133.1"/>
    </source>
</evidence>
<feature type="domain" description="Polysaccharide pyruvyl transferase" evidence="1">
    <location>
        <begin position="15"/>
        <end position="326"/>
    </location>
</feature>
<dbReference type="PANTHER" id="PTHR36836">
    <property type="entry name" value="COLANIC ACID BIOSYNTHESIS PROTEIN WCAK"/>
    <property type="match status" value="1"/>
</dbReference>
<comment type="caution">
    <text evidence="2">The sequence shown here is derived from an EMBL/GenBank/DDBJ whole genome shotgun (WGS) entry which is preliminary data.</text>
</comment>
<keyword evidence="3" id="KW-1185">Reference proteome</keyword>
<keyword evidence="2" id="KW-0808">Transferase</keyword>
<gene>
    <name evidence="2" type="ORF">LMF89_01995</name>
</gene>
<sequence length="388" mass="44500">MFENVLVGVSFSSDNRGVNALGIGALIRLKQNNQSNDVTVINFSKEEKIVEHDIWMHGSYKKVKVYHFSSKTLLKALSALWFNRFPNKLALIIKQAKTIYTVNEGDSFSDIYGLKRLLFWCFIAMLPIIGKKRLVFLPQTIGPFNTFIGKMMSKYILKSAQVIYVRDEQGKKYLEEGSISHTLSCDMAVFMPPKKVLIEVPEKCVGININGLLYYESYGIIQGRYSHYKKIIVDLIHEALKNNYKVLLVPHTYNVNSPGNEDDLKATREIYDSLRHPDVLIIDSDYDAQELKYFISKCEVFYGSRMHSCIAALSSTVPTVGLAYSYKFTGTFGLFNQSQWVFDIENITEAEIPAFIIKITRIFDDLQNIKKELIDMKSEMEKKYLEGK</sequence>
<protein>
    <submittedName>
        <fullName evidence="2">Polysaccharide pyruvyl transferase family protein</fullName>
    </submittedName>
</protein>
<accession>A0ABS8HLU0</accession>
<dbReference type="EMBL" id="JAJHJB010000002">
    <property type="protein sequence ID" value="MCC5464133.1"/>
    <property type="molecule type" value="Genomic_DNA"/>
</dbReference>
<dbReference type="InterPro" id="IPR007345">
    <property type="entry name" value="Polysacch_pyruvyl_Trfase"/>
</dbReference>